<comment type="function">
    <text evidence="2">Catalyzes the ATP-dependent biosynthesis of glutamine from glutamate and ammonia.</text>
</comment>
<dbReference type="InterPro" id="IPR008147">
    <property type="entry name" value="Gln_synt_N"/>
</dbReference>
<dbReference type="SUPFAM" id="SSF54368">
    <property type="entry name" value="Glutamine synthetase, N-terminal domain"/>
    <property type="match status" value="1"/>
</dbReference>
<name>A0ABV7GVC6_9RHOB</name>
<evidence type="ECO:0000256" key="10">
    <source>
        <dbReference type="ARBA" id="ARBA00049436"/>
    </source>
</evidence>
<feature type="domain" description="GS catalytic" evidence="15">
    <location>
        <begin position="95"/>
        <end position="362"/>
    </location>
</feature>
<dbReference type="SUPFAM" id="SSF55931">
    <property type="entry name" value="Glutamine synthetase/guanido kinase"/>
    <property type="match status" value="1"/>
</dbReference>
<evidence type="ECO:0000259" key="15">
    <source>
        <dbReference type="PROSITE" id="PS51987"/>
    </source>
</evidence>
<dbReference type="Proteomes" id="UP001595632">
    <property type="component" value="Unassembled WGS sequence"/>
</dbReference>
<keyword evidence="17" id="KW-1185">Reference proteome</keyword>
<evidence type="ECO:0000256" key="8">
    <source>
        <dbReference type="ARBA" id="ARBA00023231"/>
    </source>
</evidence>
<dbReference type="Gene3D" id="3.30.590.10">
    <property type="entry name" value="Glutamine synthetase/guanido kinase, catalytic domain"/>
    <property type="match status" value="1"/>
</dbReference>
<evidence type="ECO:0000256" key="9">
    <source>
        <dbReference type="ARBA" id="ARBA00038740"/>
    </source>
</evidence>
<comment type="similarity">
    <text evidence="3 11 12">Belongs to the glutamine synthetase family.</text>
</comment>
<keyword evidence="8" id="KW-0535">Nitrogen fixation</keyword>
<accession>A0ABV7GVC6</accession>
<evidence type="ECO:0000256" key="11">
    <source>
        <dbReference type="PROSITE-ProRule" id="PRU01330"/>
    </source>
</evidence>
<dbReference type="SMART" id="SM01230">
    <property type="entry name" value="Gln-synt_C"/>
    <property type="match status" value="1"/>
</dbReference>
<evidence type="ECO:0000256" key="3">
    <source>
        <dbReference type="ARBA" id="ARBA00009897"/>
    </source>
</evidence>
<evidence type="ECO:0000256" key="7">
    <source>
        <dbReference type="ARBA" id="ARBA00022840"/>
    </source>
</evidence>
<reference evidence="17" key="1">
    <citation type="journal article" date="2019" name="Int. J. Syst. Evol. Microbiol.">
        <title>The Global Catalogue of Microorganisms (GCM) 10K type strain sequencing project: providing services to taxonomists for standard genome sequencing and annotation.</title>
        <authorList>
            <consortium name="The Broad Institute Genomics Platform"/>
            <consortium name="The Broad Institute Genome Sequencing Center for Infectious Disease"/>
            <person name="Wu L."/>
            <person name="Ma J."/>
        </authorList>
    </citation>
    <scope>NUCLEOTIDE SEQUENCE [LARGE SCALE GENOMIC DNA]</scope>
    <source>
        <strain evidence="17">KCTC 52366</strain>
    </source>
</reference>
<evidence type="ECO:0000256" key="5">
    <source>
        <dbReference type="ARBA" id="ARBA00022598"/>
    </source>
</evidence>
<feature type="domain" description="GS beta-grasp" evidence="14">
    <location>
        <begin position="5"/>
        <end position="88"/>
    </location>
</feature>
<organism evidence="16 17">
    <name type="scientific">Psychromarinibacter halotolerans</name>
    <dbReference type="NCBI Taxonomy" id="1775175"/>
    <lineage>
        <taxon>Bacteria</taxon>
        <taxon>Pseudomonadati</taxon>
        <taxon>Pseudomonadota</taxon>
        <taxon>Alphaproteobacteria</taxon>
        <taxon>Rhodobacterales</taxon>
        <taxon>Paracoccaceae</taxon>
        <taxon>Psychromarinibacter</taxon>
    </lineage>
</organism>
<dbReference type="PROSITE" id="PS00180">
    <property type="entry name" value="GLNA_1"/>
    <property type="match status" value="1"/>
</dbReference>
<dbReference type="InterPro" id="IPR050292">
    <property type="entry name" value="Glutamine_Synthetase"/>
</dbReference>
<keyword evidence="5 13" id="KW-0436">Ligase</keyword>
<dbReference type="PANTHER" id="PTHR20852:SF57">
    <property type="entry name" value="GLUTAMINE SYNTHETASE 2 CYTOPLASMIC"/>
    <property type="match status" value="1"/>
</dbReference>
<comment type="catalytic activity">
    <reaction evidence="10 13">
        <text>L-glutamate + NH4(+) + ATP = L-glutamine + ADP + phosphate + H(+)</text>
        <dbReference type="Rhea" id="RHEA:16169"/>
        <dbReference type="ChEBI" id="CHEBI:15378"/>
        <dbReference type="ChEBI" id="CHEBI:28938"/>
        <dbReference type="ChEBI" id="CHEBI:29985"/>
        <dbReference type="ChEBI" id="CHEBI:30616"/>
        <dbReference type="ChEBI" id="CHEBI:43474"/>
        <dbReference type="ChEBI" id="CHEBI:58359"/>
        <dbReference type="ChEBI" id="CHEBI:456216"/>
        <dbReference type="EC" id="6.3.1.2"/>
    </reaction>
</comment>
<dbReference type="InterPro" id="IPR027303">
    <property type="entry name" value="Gln_synth_gly_rich_site"/>
</dbReference>
<evidence type="ECO:0000256" key="13">
    <source>
        <dbReference type="RuleBase" id="RU004356"/>
    </source>
</evidence>
<evidence type="ECO:0000256" key="1">
    <source>
        <dbReference type="ARBA" id="ARBA00001946"/>
    </source>
</evidence>
<protein>
    <recommendedName>
        <fullName evidence="4 13">Glutamine synthetase</fullName>
        <ecNumber evidence="4 13">6.3.1.2</ecNumber>
    </recommendedName>
</protein>
<evidence type="ECO:0000256" key="2">
    <source>
        <dbReference type="ARBA" id="ARBA00003117"/>
    </source>
</evidence>
<dbReference type="EMBL" id="JBHRTB010000010">
    <property type="protein sequence ID" value="MFC3143052.1"/>
    <property type="molecule type" value="Genomic_DNA"/>
</dbReference>
<comment type="cofactor">
    <cofactor evidence="1">
        <name>Mg(2+)</name>
        <dbReference type="ChEBI" id="CHEBI:18420"/>
    </cofactor>
</comment>
<dbReference type="Pfam" id="PF03951">
    <property type="entry name" value="Gln-synt_N"/>
    <property type="match status" value="1"/>
</dbReference>
<keyword evidence="7 13" id="KW-0067">ATP-binding</keyword>
<gene>
    <name evidence="16" type="ORF">ACFOGP_10050</name>
</gene>
<dbReference type="EC" id="6.3.1.2" evidence="4 13"/>
<dbReference type="PROSITE" id="PS51986">
    <property type="entry name" value="GS_BETA_GRASP"/>
    <property type="match status" value="1"/>
</dbReference>
<dbReference type="PROSITE" id="PS51987">
    <property type="entry name" value="GS_CATALYTIC"/>
    <property type="match status" value="1"/>
</dbReference>
<dbReference type="Pfam" id="PF00120">
    <property type="entry name" value="Gln-synt_C"/>
    <property type="match status" value="1"/>
</dbReference>
<dbReference type="InterPro" id="IPR036651">
    <property type="entry name" value="Gln_synt_N_sf"/>
</dbReference>
<comment type="caution">
    <text evidence="16">The sequence shown here is derived from an EMBL/GenBank/DDBJ whole genome shotgun (WGS) entry which is preliminary data.</text>
</comment>
<dbReference type="PANTHER" id="PTHR20852">
    <property type="entry name" value="GLUTAMINE SYNTHETASE"/>
    <property type="match status" value="1"/>
</dbReference>
<dbReference type="InterPro" id="IPR008146">
    <property type="entry name" value="Gln_synth_cat_dom"/>
</dbReference>
<evidence type="ECO:0000313" key="17">
    <source>
        <dbReference type="Proteomes" id="UP001595632"/>
    </source>
</evidence>
<evidence type="ECO:0000256" key="12">
    <source>
        <dbReference type="RuleBase" id="RU000384"/>
    </source>
</evidence>
<dbReference type="PROSITE" id="PS00181">
    <property type="entry name" value="GLNA_ATP"/>
    <property type="match status" value="1"/>
</dbReference>
<sequence>MTTTGFAEYIWLDGTQPTQKLRSKARFVCVPDQPETAHFPEWSFDGSSTNQAEGDDSDCLLVPVRIATDPRRGAGNWLVLCEVLDAKGQPHPTNQRAHLRGLLSDAGADAAPWAGFEQEYTIYQDGRPLGFPTNGFPAPQGPYYCSVGADVAFGRDLVDAHAKACIDAGLMIYGINAEVMPGQWEFQIGYRGIEGEPSDVLTMADHLWLARFLLHREAERFGCRISFDNKPMVGDWNGAGMHTNFSTAEIRSPKTGKAAIDRAVTALERHHAMHIRNYGAGLAERLTGLHETCSIEEFRSGIAHRGASIRIPQPVALKGYGYFEDRRPGANADPYLVGACLVETVCLPETTGGALPEMAVAG</sequence>
<evidence type="ECO:0000256" key="6">
    <source>
        <dbReference type="ARBA" id="ARBA00022741"/>
    </source>
</evidence>
<proteinExistence type="inferred from homology"/>
<dbReference type="InterPro" id="IPR014746">
    <property type="entry name" value="Gln_synth/guanido_kin_cat_dom"/>
</dbReference>
<comment type="subunit">
    <text evidence="9">Homooctamer and homotetramer.</text>
</comment>
<evidence type="ECO:0000313" key="16">
    <source>
        <dbReference type="EMBL" id="MFC3143052.1"/>
    </source>
</evidence>
<evidence type="ECO:0000259" key="14">
    <source>
        <dbReference type="PROSITE" id="PS51986"/>
    </source>
</evidence>
<keyword evidence="6 13" id="KW-0547">Nucleotide-binding</keyword>
<evidence type="ECO:0000256" key="4">
    <source>
        <dbReference type="ARBA" id="ARBA00012937"/>
    </source>
</evidence>
<dbReference type="InterPro" id="IPR027302">
    <property type="entry name" value="Gln_synth_N_conserv_site"/>
</dbReference>
<dbReference type="RefSeq" id="WP_275633031.1">
    <property type="nucleotide sequence ID" value="NZ_JARGYD010000004.1"/>
</dbReference>
<dbReference type="Gene3D" id="3.10.20.70">
    <property type="entry name" value="Glutamine synthetase, N-terminal domain"/>
    <property type="match status" value="1"/>
</dbReference>